<protein>
    <submittedName>
        <fullName evidence="5">Phage integrase family protein</fullName>
    </submittedName>
</protein>
<dbReference type="SUPFAM" id="SSF56349">
    <property type="entry name" value="DNA breaking-rejoining enzymes"/>
    <property type="match status" value="1"/>
</dbReference>
<keyword evidence="6" id="KW-1185">Reference proteome</keyword>
<dbReference type="InterPro" id="IPR050808">
    <property type="entry name" value="Phage_Integrase"/>
</dbReference>
<organism evidence="5 6">
    <name type="scientific">Shimia aestuarii</name>
    <dbReference type="NCBI Taxonomy" id="254406"/>
    <lineage>
        <taxon>Bacteria</taxon>
        <taxon>Pseudomonadati</taxon>
        <taxon>Pseudomonadota</taxon>
        <taxon>Alphaproteobacteria</taxon>
        <taxon>Rhodobacterales</taxon>
        <taxon>Roseobacteraceae</taxon>
    </lineage>
</organism>
<dbReference type="PROSITE" id="PS51898">
    <property type="entry name" value="TYR_RECOMBINASE"/>
    <property type="match status" value="1"/>
</dbReference>
<dbReference type="PANTHER" id="PTHR30629">
    <property type="entry name" value="PROPHAGE INTEGRASE"/>
    <property type="match status" value="1"/>
</dbReference>
<dbReference type="InterPro" id="IPR002104">
    <property type="entry name" value="Integrase_catalytic"/>
</dbReference>
<evidence type="ECO:0000256" key="3">
    <source>
        <dbReference type="ARBA" id="ARBA00023172"/>
    </source>
</evidence>
<evidence type="ECO:0000313" key="5">
    <source>
        <dbReference type="EMBL" id="SFM16584.1"/>
    </source>
</evidence>
<reference evidence="5 6" key="1">
    <citation type="submission" date="2016-10" db="EMBL/GenBank/DDBJ databases">
        <authorList>
            <person name="de Groot N.N."/>
        </authorList>
    </citation>
    <scope>NUCLEOTIDE SEQUENCE [LARGE SCALE GENOMIC DNA]</scope>
    <source>
        <strain evidence="5 6">DSM 15283</strain>
    </source>
</reference>
<evidence type="ECO:0000256" key="2">
    <source>
        <dbReference type="ARBA" id="ARBA00022908"/>
    </source>
</evidence>
<dbReference type="InterPro" id="IPR013762">
    <property type="entry name" value="Integrase-like_cat_sf"/>
</dbReference>
<keyword evidence="3" id="KW-0233">DNA recombination</keyword>
<feature type="domain" description="Tyr recombinase" evidence="4">
    <location>
        <begin position="236"/>
        <end position="410"/>
    </location>
</feature>
<evidence type="ECO:0000256" key="1">
    <source>
        <dbReference type="ARBA" id="ARBA00008857"/>
    </source>
</evidence>
<dbReference type="InterPro" id="IPR011010">
    <property type="entry name" value="DNA_brk_join_enz"/>
</dbReference>
<name>A0A1I4NM31_9RHOB</name>
<dbReference type="EMBL" id="FOTQ01000004">
    <property type="protein sequence ID" value="SFM16584.1"/>
    <property type="molecule type" value="Genomic_DNA"/>
</dbReference>
<evidence type="ECO:0000313" key="6">
    <source>
        <dbReference type="Proteomes" id="UP000199144"/>
    </source>
</evidence>
<dbReference type="RefSeq" id="WP_165610068.1">
    <property type="nucleotide sequence ID" value="NZ_FOTQ01000004.1"/>
</dbReference>
<dbReference type="GO" id="GO:0015074">
    <property type="term" value="P:DNA integration"/>
    <property type="evidence" value="ECO:0007669"/>
    <property type="project" value="UniProtKB-KW"/>
</dbReference>
<proteinExistence type="inferred from homology"/>
<dbReference type="Pfam" id="PF00589">
    <property type="entry name" value="Phage_integrase"/>
    <property type="match status" value="1"/>
</dbReference>
<dbReference type="Gene3D" id="1.10.443.10">
    <property type="entry name" value="Intergrase catalytic core"/>
    <property type="match status" value="1"/>
</dbReference>
<dbReference type="GO" id="GO:0006310">
    <property type="term" value="P:DNA recombination"/>
    <property type="evidence" value="ECO:0007669"/>
    <property type="project" value="UniProtKB-KW"/>
</dbReference>
<dbReference type="Proteomes" id="UP000199144">
    <property type="component" value="Unassembled WGS sequence"/>
</dbReference>
<evidence type="ECO:0000259" key="4">
    <source>
        <dbReference type="PROSITE" id="PS51898"/>
    </source>
</evidence>
<dbReference type="AlphaFoldDB" id="A0A1I4NM31"/>
<dbReference type="STRING" id="254406.SAMN04488042_104265"/>
<sequence>MPTPEKVIPLHPTAAKPKGSIKVNFTITRLRQLVEETEGKSFYVHDLGQPGLCLRMQNGAWAFYFQKRVRKELYRIKLADWHEKAKIAPLREKAAEIMASILDGSYGQEKADAAADDLAAMTWAEVLEKHIAIAELRPSTAKQYTYALAAFGDRIPARVAELTGQGWRKAFEASISECQLTTRTASTYGRCLRAIWETWAYMHEQANRPQINPVRSGMQTGPRKSLWAAPKAKDGHIPAARIGDWLEACRALAAEAGPLLDVPFVALEAILLTGMRSSEMSQLRWSEVQGDWLRLPGDRVKNGKAFGKAITPRLRQLLDHQAGASETWVFPSWKSDGPVNDLRKALGKIEAKTGIRVTVHDLRRTYIQAAERAGVEQGMLKRLVGHSIEKDVTDKHYLGDLEDRKAEAALQVERELLK</sequence>
<gene>
    <name evidence="5" type="ORF">SAMN04488042_104265</name>
</gene>
<dbReference type="PANTHER" id="PTHR30629:SF2">
    <property type="entry name" value="PROPHAGE INTEGRASE INTS-RELATED"/>
    <property type="match status" value="1"/>
</dbReference>
<comment type="similarity">
    <text evidence="1">Belongs to the 'phage' integrase family.</text>
</comment>
<keyword evidence="2" id="KW-0229">DNA integration</keyword>
<accession>A0A1I4NM31</accession>
<dbReference type="GO" id="GO:0003677">
    <property type="term" value="F:DNA binding"/>
    <property type="evidence" value="ECO:0007669"/>
    <property type="project" value="InterPro"/>
</dbReference>